<evidence type="ECO:0000313" key="8">
    <source>
        <dbReference type="Proteomes" id="UP001162834"/>
    </source>
</evidence>
<feature type="transmembrane region" description="Helical" evidence="5">
    <location>
        <begin position="24"/>
        <end position="43"/>
    </location>
</feature>
<evidence type="ECO:0000256" key="1">
    <source>
        <dbReference type="ARBA" id="ARBA00004141"/>
    </source>
</evidence>
<dbReference type="KEGG" id="sbae:DSM104329_04668"/>
<dbReference type="PANTHER" id="PTHR43229:SF2">
    <property type="entry name" value="NODULATION PROTEIN J"/>
    <property type="match status" value="1"/>
</dbReference>
<keyword evidence="5" id="KW-1003">Cell membrane</keyword>
<evidence type="ECO:0000256" key="5">
    <source>
        <dbReference type="RuleBase" id="RU361157"/>
    </source>
</evidence>
<evidence type="ECO:0000259" key="6">
    <source>
        <dbReference type="PROSITE" id="PS51012"/>
    </source>
</evidence>
<feature type="transmembrane region" description="Helical" evidence="5">
    <location>
        <begin position="229"/>
        <end position="249"/>
    </location>
</feature>
<dbReference type="GO" id="GO:0140359">
    <property type="term" value="F:ABC-type transporter activity"/>
    <property type="evidence" value="ECO:0007669"/>
    <property type="project" value="InterPro"/>
</dbReference>
<dbReference type="PANTHER" id="PTHR43229">
    <property type="entry name" value="NODULATION PROTEIN J"/>
    <property type="match status" value="1"/>
</dbReference>
<keyword evidence="5" id="KW-0813">Transport</keyword>
<dbReference type="InterPro" id="IPR051784">
    <property type="entry name" value="Nod_factor_ABC_transporter"/>
</dbReference>
<sequence>MSPSVVAFLALCERDLYVTFRRDLVAFLSQALLQPIFFLFVFGRVLPEIGAAQGSYGTQLLPGVIALTLVLTALQNVALPLVIEFSFTKEIEDRLLAPLPVAWVAIQKVLIAALRGIVGGVLIIPLGELILPGGVDLSGVNWPALIVMIVAGALAGAVIGLVLGTAVPPSRITVAFGLILTPLIFTGAAFYPWDALDSLRWFQVLTLLNPMTYVSEGMRGALTDVPHLAAGWVALGLIVSLAAFGWLGVRGFVRRAVD</sequence>
<dbReference type="Pfam" id="PF01061">
    <property type="entry name" value="ABC2_membrane"/>
    <property type="match status" value="1"/>
</dbReference>
<keyword evidence="8" id="KW-1185">Reference proteome</keyword>
<organism evidence="7 8">
    <name type="scientific">Capillimicrobium parvum</name>
    <dbReference type="NCBI Taxonomy" id="2884022"/>
    <lineage>
        <taxon>Bacteria</taxon>
        <taxon>Bacillati</taxon>
        <taxon>Actinomycetota</taxon>
        <taxon>Thermoleophilia</taxon>
        <taxon>Solirubrobacterales</taxon>
        <taxon>Capillimicrobiaceae</taxon>
        <taxon>Capillimicrobium</taxon>
    </lineage>
</organism>
<keyword evidence="4 5" id="KW-0472">Membrane</keyword>
<dbReference type="PROSITE" id="PS51012">
    <property type="entry name" value="ABC_TM2"/>
    <property type="match status" value="1"/>
</dbReference>
<feature type="transmembrane region" description="Helical" evidence="5">
    <location>
        <begin position="174"/>
        <end position="193"/>
    </location>
</feature>
<evidence type="ECO:0000313" key="7">
    <source>
        <dbReference type="EMBL" id="UGS38244.1"/>
    </source>
</evidence>
<name>A0A9E6Y189_9ACTN</name>
<comment type="similarity">
    <text evidence="5">Belongs to the ABC-2 integral membrane protein family.</text>
</comment>
<reference evidence="7" key="1">
    <citation type="journal article" date="2022" name="Int. J. Syst. Evol. Microbiol.">
        <title>Pseudomonas aegrilactucae sp. nov. and Pseudomonas morbosilactucae sp. nov., pathogens causing bacterial rot of lettuce in Japan.</title>
        <authorList>
            <person name="Sawada H."/>
            <person name="Fujikawa T."/>
            <person name="Satou M."/>
        </authorList>
    </citation>
    <scope>NUCLEOTIDE SEQUENCE</scope>
    <source>
        <strain evidence="7">0166_1</strain>
    </source>
</reference>
<accession>A0A9E6Y189</accession>
<feature type="transmembrane region" description="Helical" evidence="5">
    <location>
        <begin position="63"/>
        <end position="83"/>
    </location>
</feature>
<feature type="transmembrane region" description="Helical" evidence="5">
    <location>
        <begin position="144"/>
        <end position="167"/>
    </location>
</feature>
<evidence type="ECO:0000256" key="3">
    <source>
        <dbReference type="ARBA" id="ARBA00022989"/>
    </source>
</evidence>
<feature type="domain" description="ABC transmembrane type-2" evidence="6">
    <location>
        <begin position="26"/>
        <end position="256"/>
    </location>
</feature>
<dbReference type="Proteomes" id="UP001162834">
    <property type="component" value="Chromosome"/>
</dbReference>
<dbReference type="InterPro" id="IPR047817">
    <property type="entry name" value="ABC2_TM_bact-type"/>
</dbReference>
<keyword evidence="3 5" id="KW-1133">Transmembrane helix</keyword>
<dbReference type="InterPro" id="IPR000412">
    <property type="entry name" value="ABC_2_transport"/>
</dbReference>
<dbReference type="AlphaFoldDB" id="A0A9E6Y189"/>
<keyword evidence="2 5" id="KW-0812">Transmembrane</keyword>
<dbReference type="GO" id="GO:0043190">
    <property type="term" value="C:ATP-binding cassette (ABC) transporter complex"/>
    <property type="evidence" value="ECO:0007669"/>
    <property type="project" value="InterPro"/>
</dbReference>
<evidence type="ECO:0000256" key="4">
    <source>
        <dbReference type="ARBA" id="ARBA00023136"/>
    </source>
</evidence>
<dbReference type="EMBL" id="CP087164">
    <property type="protein sequence ID" value="UGS38244.1"/>
    <property type="molecule type" value="Genomic_DNA"/>
</dbReference>
<comment type="subcellular location">
    <subcellularLocation>
        <location evidence="5">Cell membrane</location>
        <topology evidence="5">Multi-pass membrane protein</topology>
    </subcellularLocation>
    <subcellularLocation>
        <location evidence="1">Membrane</location>
        <topology evidence="1">Multi-pass membrane protein</topology>
    </subcellularLocation>
</comment>
<dbReference type="PIRSF" id="PIRSF006648">
    <property type="entry name" value="DrrB"/>
    <property type="match status" value="1"/>
</dbReference>
<feature type="transmembrane region" description="Helical" evidence="5">
    <location>
        <begin position="95"/>
        <end position="124"/>
    </location>
</feature>
<protein>
    <recommendedName>
        <fullName evidence="5">Transport permease protein</fullName>
    </recommendedName>
</protein>
<dbReference type="InterPro" id="IPR013525">
    <property type="entry name" value="ABC2_TM"/>
</dbReference>
<evidence type="ECO:0000256" key="2">
    <source>
        <dbReference type="ARBA" id="ARBA00022692"/>
    </source>
</evidence>
<gene>
    <name evidence="7" type="primary">yadH_2</name>
    <name evidence="7" type="ORF">DSM104329_04668</name>
</gene>
<dbReference type="RefSeq" id="WP_259312274.1">
    <property type="nucleotide sequence ID" value="NZ_CP087164.1"/>
</dbReference>
<proteinExistence type="inferred from homology"/>